<sequence>MSSTAPFHSAPVSQDAAVKWTSNGLCGDNSHHTEWRAITACTVPKRIVVFKADAQYSLVHLDSSPAIAAARTRLCMQAATPSSRRFLADNDAREQAYELDAGKRRVDQAISTSQRRSKSSAPPTHALPGVDVRRSPVPRASRATPVGGSGKATSVSKPAAAAPAQSRAVPRESAADLRASIEETLQWHLDQYRVHVAKRNNISTITANTALEKPGPADNHVMPSSTVSTAVPHQVPAESGDVGKAKIEQAVKKTTQDLAVTALDPEPEAENRRSEDEDDWEVVDRPEVEVRTKVSFSGRLAGRFFGSRLG</sequence>
<organism evidence="3 4">
    <name type="scientific">Friedmanniomyces endolithicus</name>
    <dbReference type="NCBI Taxonomy" id="329885"/>
    <lineage>
        <taxon>Eukaryota</taxon>
        <taxon>Fungi</taxon>
        <taxon>Dikarya</taxon>
        <taxon>Ascomycota</taxon>
        <taxon>Pezizomycotina</taxon>
        <taxon>Dothideomycetes</taxon>
        <taxon>Dothideomycetidae</taxon>
        <taxon>Mycosphaerellales</taxon>
        <taxon>Teratosphaeriaceae</taxon>
        <taxon>Friedmanniomyces</taxon>
    </lineage>
</organism>
<feature type="compositionally biased region" description="Polar residues" evidence="1">
    <location>
        <begin position="109"/>
        <end position="122"/>
    </location>
</feature>
<evidence type="ECO:0000256" key="1">
    <source>
        <dbReference type="SAM" id="MobiDB-lite"/>
    </source>
</evidence>
<accession>A0AAN6KR75</accession>
<feature type="compositionally biased region" description="Basic and acidic residues" evidence="1">
    <location>
        <begin position="98"/>
        <end position="107"/>
    </location>
</feature>
<keyword evidence="4" id="KW-1185">Reference proteome</keyword>
<feature type="region of interest" description="Disordered" evidence="1">
    <location>
        <begin position="98"/>
        <end position="175"/>
    </location>
</feature>
<dbReference type="Proteomes" id="UP001168146">
    <property type="component" value="Unassembled WGS sequence"/>
</dbReference>
<evidence type="ECO:0000313" key="3">
    <source>
        <dbReference type="EMBL" id="KAK0998578.1"/>
    </source>
</evidence>
<feature type="compositionally biased region" description="Low complexity" evidence="1">
    <location>
        <begin position="151"/>
        <end position="168"/>
    </location>
</feature>
<gene>
    <name evidence="2" type="ORF">LTR82_017333</name>
    <name evidence="3" type="ORF">LTR91_006226</name>
</gene>
<reference evidence="2" key="1">
    <citation type="submission" date="2021-12" db="EMBL/GenBank/DDBJ databases">
        <title>Black yeast isolated from Biological Soil Crust.</title>
        <authorList>
            <person name="Kurbessoian T."/>
        </authorList>
    </citation>
    <scope>NUCLEOTIDE SEQUENCE</scope>
    <source>
        <strain evidence="2">CCFEE 5208</strain>
    </source>
</reference>
<reference evidence="3" key="2">
    <citation type="submission" date="2023-06" db="EMBL/GenBank/DDBJ databases">
        <title>Black Yeasts Isolated from many extreme environments.</title>
        <authorList>
            <person name="Coleine C."/>
            <person name="Stajich J.E."/>
            <person name="Selbmann L."/>
        </authorList>
    </citation>
    <scope>NUCLEOTIDE SEQUENCE</scope>
    <source>
        <strain evidence="3">CCFEE 5200</strain>
    </source>
</reference>
<name>A0AAN6KR75_9PEZI</name>
<dbReference type="EMBL" id="JASUXU010000135">
    <property type="protein sequence ID" value="KAK0304119.1"/>
    <property type="molecule type" value="Genomic_DNA"/>
</dbReference>
<proteinExistence type="predicted"/>
<evidence type="ECO:0000313" key="4">
    <source>
        <dbReference type="Proteomes" id="UP001175353"/>
    </source>
</evidence>
<dbReference type="AlphaFoldDB" id="A0AAN6KR75"/>
<comment type="caution">
    <text evidence="3">The sequence shown here is derived from an EMBL/GenBank/DDBJ whole genome shotgun (WGS) entry which is preliminary data.</text>
</comment>
<dbReference type="Proteomes" id="UP001175353">
    <property type="component" value="Unassembled WGS sequence"/>
</dbReference>
<dbReference type="EMBL" id="JAUJLE010000042">
    <property type="protein sequence ID" value="KAK0998578.1"/>
    <property type="molecule type" value="Genomic_DNA"/>
</dbReference>
<protein>
    <submittedName>
        <fullName evidence="3">Uncharacterized protein</fullName>
    </submittedName>
</protein>
<evidence type="ECO:0000313" key="2">
    <source>
        <dbReference type="EMBL" id="KAK0304119.1"/>
    </source>
</evidence>